<keyword evidence="6 11" id="KW-0547">Nucleotide-binding</keyword>
<dbReference type="CDD" id="cd00071">
    <property type="entry name" value="GMPK"/>
    <property type="match status" value="1"/>
</dbReference>
<keyword evidence="5 11" id="KW-0808">Transferase</keyword>
<organism evidence="13 15">
    <name type="scientific">Eubacterium ramulus</name>
    <dbReference type="NCBI Taxonomy" id="39490"/>
    <lineage>
        <taxon>Bacteria</taxon>
        <taxon>Bacillati</taxon>
        <taxon>Bacillota</taxon>
        <taxon>Clostridia</taxon>
        <taxon>Eubacteriales</taxon>
        <taxon>Eubacteriaceae</taxon>
        <taxon>Eubacterium</taxon>
    </lineage>
</organism>
<dbReference type="EMBL" id="WKRA01000017">
    <property type="protein sequence ID" value="MSD16531.1"/>
    <property type="molecule type" value="Genomic_DNA"/>
</dbReference>
<gene>
    <name evidence="13" type="primary">gmk_2</name>
    <name evidence="11" type="synonym">gmk</name>
    <name evidence="13" type="ORF">ERS852448_01297</name>
    <name evidence="14" type="ORF">GKE72_10730</name>
</gene>
<sequence length="213" mass="24348">MADSGLLIVISGFSGSGKGTIMKELIRRYPEKYALSISATTRQPREGEQDGREYFFKTKEEFLSMIEHNELLEHAQYVGNYYGTPKAYVQQQLQAHKHVILEIEIQGALKIKEQFPQTLLLFVTPPSAEILKERLTGRGTETEEVIHSRLSRAVEEADGCEVYDYLVVNDELDEAVENVHEIICSEQQRMRHNLDSIETIKNDLKQFVKGDLS</sequence>
<dbReference type="Proteomes" id="UP000431304">
    <property type="component" value="Unassembled WGS sequence"/>
</dbReference>
<evidence type="ECO:0000256" key="10">
    <source>
        <dbReference type="ARBA" id="ARBA00048594"/>
    </source>
</evidence>
<keyword evidence="8 11" id="KW-0067">ATP-binding</keyword>
<dbReference type="GO" id="GO:0005524">
    <property type="term" value="F:ATP binding"/>
    <property type="evidence" value="ECO:0007669"/>
    <property type="project" value="UniProtKB-UniRule"/>
</dbReference>
<comment type="function">
    <text evidence="1 11">Essential for recycling GMP and indirectly, cGMP.</text>
</comment>
<dbReference type="HAMAP" id="MF_00328">
    <property type="entry name" value="Guanylate_kinase"/>
    <property type="match status" value="1"/>
</dbReference>
<reference evidence="13 15" key="1">
    <citation type="submission" date="2015-09" db="EMBL/GenBank/DDBJ databases">
        <authorList>
            <consortium name="Pathogen Informatics"/>
        </authorList>
    </citation>
    <scope>NUCLEOTIDE SEQUENCE [LARGE SCALE GENOMIC DNA]</scope>
    <source>
        <strain evidence="13 15">2789STDY5608891</strain>
    </source>
</reference>
<proteinExistence type="inferred from homology"/>
<name>A0A173T5H0_EUBRA</name>
<comment type="similarity">
    <text evidence="2 11">Belongs to the guanylate kinase family.</text>
</comment>
<dbReference type="RefSeq" id="WP_021738714.1">
    <property type="nucleotide sequence ID" value="NZ_KI271109.1"/>
</dbReference>
<evidence type="ECO:0000256" key="3">
    <source>
        <dbReference type="ARBA" id="ARBA00012961"/>
    </source>
</evidence>
<evidence type="ECO:0000313" key="16">
    <source>
        <dbReference type="Proteomes" id="UP000431304"/>
    </source>
</evidence>
<dbReference type="InterPro" id="IPR020590">
    <property type="entry name" value="Guanylate_kinase_CS"/>
</dbReference>
<evidence type="ECO:0000256" key="1">
    <source>
        <dbReference type="ARBA" id="ARBA00003531"/>
    </source>
</evidence>
<dbReference type="SMART" id="SM00072">
    <property type="entry name" value="GuKc"/>
    <property type="match status" value="1"/>
</dbReference>
<dbReference type="FunFam" id="3.30.63.10:FF:000002">
    <property type="entry name" value="Guanylate kinase 1"/>
    <property type="match status" value="1"/>
</dbReference>
<keyword evidence="11" id="KW-0963">Cytoplasm</keyword>
<dbReference type="Pfam" id="PF00625">
    <property type="entry name" value="Guanylate_kin"/>
    <property type="match status" value="1"/>
</dbReference>
<dbReference type="GO" id="GO:0004385">
    <property type="term" value="F:GMP kinase activity"/>
    <property type="evidence" value="ECO:0007669"/>
    <property type="project" value="UniProtKB-UniRule"/>
</dbReference>
<dbReference type="PROSITE" id="PS50052">
    <property type="entry name" value="GUANYLATE_KINASE_2"/>
    <property type="match status" value="1"/>
</dbReference>
<dbReference type="InterPro" id="IPR027417">
    <property type="entry name" value="P-loop_NTPase"/>
</dbReference>
<evidence type="ECO:0000259" key="12">
    <source>
        <dbReference type="PROSITE" id="PS50052"/>
    </source>
</evidence>
<dbReference type="AlphaFoldDB" id="A0A173T5H0"/>
<dbReference type="GeneID" id="42786190"/>
<dbReference type="GO" id="GO:0005829">
    <property type="term" value="C:cytosol"/>
    <property type="evidence" value="ECO:0007669"/>
    <property type="project" value="TreeGrafter"/>
</dbReference>
<evidence type="ECO:0000313" key="13">
    <source>
        <dbReference type="EMBL" id="CUM97147.1"/>
    </source>
</evidence>
<protein>
    <recommendedName>
        <fullName evidence="4 11">Guanylate kinase</fullName>
        <ecNumber evidence="3 11">2.7.4.8</ecNumber>
    </recommendedName>
    <alternativeName>
        <fullName evidence="9 11">GMP kinase</fullName>
    </alternativeName>
</protein>
<accession>A0A173T5H0</accession>
<dbReference type="EC" id="2.7.4.8" evidence="3 11"/>
<dbReference type="OrthoDB" id="9808150at2"/>
<dbReference type="PROSITE" id="PS00856">
    <property type="entry name" value="GUANYLATE_KINASE_1"/>
    <property type="match status" value="1"/>
</dbReference>
<feature type="domain" description="Guanylate kinase-like" evidence="12">
    <location>
        <begin position="5"/>
        <end position="184"/>
    </location>
</feature>
<evidence type="ECO:0000313" key="15">
    <source>
        <dbReference type="Proteomes" id="UP000095492"/>
    </source>
</evidence>
<dbReference type="Gene3D" id="3.40.50.300">
    <property type="entry name" value="P-loop containing nucleotide triphosphate hydrolases"/>
    <property type="match status" value="1"/>
</dbReference>
<dbReference type="InterPro" id="IPR008145">
    <property type="entry name" value="GK/Ca_channel_bsu"/>
</dbReference>
<dbReference type="EMBL" id="CYYA01000007">
    <property type="protein sequence ID" value="CUM97147.1"/>
    <property type="molecule type" value="Genomic_DNA"/>
</dbReference>
<reference evidence="14 16" key="2">
    <citation type="journal article" date="2019" name="Nat. Med.">
        <title>A library of human gut bacterial isolates paired with longitudinal multiomics data enables mechanistic microbiome research.</title>
        <authorList>
            <person name="Poyet M."/>
            <person name="Groussin M."/>
            <person name="Gibbons S.M."/>
            <person name="Avila-Pacheco J."/>
            <person name="Jiang X."/>
            <person name="Kearney S.M."/>
            <person name="Perrotta A.R."/>
            <person name="Berdy B."/>
            <person name="Zhao S."/>
            <person name="Lieberman T.D."/>
            <person name="Swanson P.K."/>
            <person name="Smith M."/>
            <person name="Roesemann S."/>
            <person name="Alexander J.E."/>
            <person name="Rich S.A."/>
            <person name="Livny J."/>
            <person name="Vlamakis H."/>
            <person name="Clish C."/>
            <person name="Bullock K."/>
            <person name="Deik A."/>
            <person name="Scott J."/>
            <person name="Pierce K.A."/>
            <person name="Xavier R.J."/>
            <person name="Alm E.J."/>
        </authorList>
    </citation>
    <scope>NUCLEOTIDE SEQUENCE [LARGE SCALE GENOMIC DNA]</scope>
    <source>
        <strain evidence="14 16">BIOML-A3</strain>
    </source>
</reference>
<dbReference type="SUPFAM" id="SSF52540">
    <property type="entry name" value="P-loop containing nucleoside triphosphate hydrolases"/>
    <property type="match status" value="1"/>
</dbReference>
<evidence type="ECO:0000256" key="9">
    <source>
        <dbReference type="ARBA" id="ARBA00030128"/>
    </source>
</evidence>
<evidence type="ECO:0000256" key="7">
    <source>
        <dbReference type="ARBA" id="ARBA00022777"/>
    </source>
</evidence>
<evidence type="ECO:0000256" key="2">
    <source>
        <dbReference type="ARBA" id="ARBA00005790"/>
    </source>
</evidence>
<comment type="catalytic activity">
    <reaction evidence="10 11">
        <text>GMP + ATP = GDP + ADP</text>
        <dbReference type="Rhea" id="RHEA:20780"/>
        <dbReference type="ChEBI" id="CHEBI:30616"/>
        <dbReference type="ChEBI" id="CHEBI:58115"/>
        <dbReference type="ChEBI" id="CHEBI:58189"/>
        <dbReference type="ChEBI" id="CHEBI:456216"/>
        <dbReference type="EC" id="2.7.4.8"/>
    </reaction>
</comment>
<evidence type="ECO:0000256" key="6">
    <source>
        <dbReference type="ARBA" id="ARBA00022741"/>
    </source>
</evidence>
<evidence type="ECO:0000256" key="5">
    <source>
        <dbReference type="ARBA" id="ARBA00022679"/>
    </source>
</evidence>
<dbReference type="Proteomes" id="UP000095492">
    <property type="component" value="Unassembled WGS sequence"/>
</dbReference>
<evidence type="ECO:0000256" key="11">
    <source>
        <dbReference type="HAMAP-Rule" id="MF_00328"/>
    </source>
</evidence>
<dbReference type="NCBIfam" id="TIGR03263">
    <property type="entry name" value="guanyl_kin"/>
    <property type="match status" value="1"/>
</dbReference>
<dbReference type="InterPro" id="IPR008144">
    <property type="entry name" value="Guanylate_kin-like_dom"/>
</dbReference>
<evidence type="ECO:0000313" key="14">
    <source>
        <dbReference type="EMBL" id="MSD16531.1"/>
    </source>
</evidence>
<evidence type="ECO:0000256" key="4">
    <source>
        <dbReference type="ARBA" id="ARBA00016296"/>
    </source>
</evidence>
<dbReference type="Gene3D" id="3.30.63.10">
    <property type="entry name" value="Guanylate Kinase phosphate binding domain"/>
    <property type="match status" value="1"/>
</dbReference>
<dbReference type="PANTHER" id="PTHR23117:SF13">
    <property type="entry name" value="GUANYLATE KINASE"/>
    <property type="match status" value="1"/>
</dbReference>
<dbReference type="PANTHER" id="PTHR23117">
    <property type="entry name" value="GUANYLATE KINASE-RELATED"/>
    <property type="match status" value="1"/>
</dbReference>
<keyword evidence="7 11" id="KW-0418">Kinase</keyword>
<feature type="binding site" evidence="11">
    <location>
        <begin position="12"/>
        <end position="19"/>
    </location>
    <ligand>
        <name>ATP</name>
        <dbReference type="ChEBI" id="CHEBI:30616"/>
    </ligand>
</feature>
<evidence type="ECO:0000256" key="8">
    <source>
        <dbReference type="ARBA" id="ARBA00022840"/>
    </source>
</evidence>
<dbReference type="InterPro" id="IPR017665">
    <property type="entry name" value="Guanylate_kinase"/>
</dbReference>
<comment type="subcellular location">
    <subcellularLocation>
        <location evidence="11">Cytoplasm</location>
    </subcellularLocation>
</comment>
<dbReference type="STRING" id="39490.ERS852448_01297"/>